<accession>A0A510E038</accession>
<evidence type="ECO:0000313" key="3">
    <source>
        <dbReference type="Proteomes" id="UP000325030"/>
    </source>
</evidence>
<keyword evidence="1" id="KW-0472">Membrane</keyword>
<dbReference type="EMBL" id="AP018930">
    <property type="protein sequence ID" value="BBG25855.1"/>
    <property type="molecule type" value="Genomic_DNA"/>
</dbReference>
<sequence>MVKKKSVAFLMMTRYSKTLIVVLSISLVLSVVELSLFFILKGNPLFQAFLSSSFVGYYAKYYFMFLLVPQIFFISTPTKADAFNFFTLPLSKEEIYDSWASFQFISRFTFTLFLATAVFLTASSPLYPLFSLEFSGIGACLSSVSMIGRKAKVLLYVTQAVEVALLLISLRLSVVVSFLLLIGSLFVFVFYRSRYSPVEFLSSIFEVERKEVKEDNKITLKGQRSLLLTRLYHPLIGITFNASGQIRIVKPRIDGRVVLLLTSVVTGGVVYVMSHFIRANGFIGDETLSIVVLLAMYFSLLIQSQWIVVGTLAYERPWILAQTLGIRFIRDIHVANLANLTLSWALLFLVVGITSPRLWELVLLVLPVSWFVYLLLFPLTALVAPNLVGVADGSQPYQNNVRNLFGLSTVMMFPFILLDVTGILYAFLSNPTPLIEVESVALTILVASLFISGNFKDFTIRALSEKGYL</sequence>
<feature type="transmembrane region" description="Helical" evidence="1">
    <location>
        <begin position="334"/>
        <end position="355"/>
    </location>
</feature>
<feature type="transmembrane region" description="Helical" evidence="1">
    <location>
        <begin position="289"/>
        <end position="314"/>
    </location>
</feature>
<gene>
    <name evidence="2" type="ORF">IC007_0360</name>
</gene>
<feature type="transmembrane region" description="Helical" evidence="1">
    <location>
        <begin position="257"/>
        <end position="277"/>
    </location>
</feature>
<reference evidence="3" key="1">
    <citation type="submission" date="2018-09" db="EMBL/GenBank/DDBJ databases">
        <title>Complete Genome Sequencing of Sulfolobus sp. JCM 16834.</title>
        <authorList>
            <person name="Kato S."/>
            <person name="Itoh T."/>
            <person name="Ohkuma M."/>
        </authorList>
    </citation>
    <scope>NUCLEOTIDE SEQUENCE [LARGE SCALE GENOMIC DNA]</scope>
    <source>
        <strain evidence="3">IC-007</strain>
    </source>
</reference>
<feature type="transmembrane region" description="Helical" evidence="1">
    <location>
        <begin position="61"/>
        <end position="80"/>
    </location>
</feature>
<feature type="transmembrane region" description="Helical" evidence="1">
    <location>
        <begin position="361"/>
        <end position="384"/>
    </location>
</feature>
<feature type="transmembrane region" description="Helical" evidence="1">
    <location>
        <begin position="404"/>
        <end position="428"/>
    </location>
</feature>
<feature type="transmembrane region" description="Helical" evidence="1">
    <location>
        <begin position="434"/>
        <end position="451"/>
    </location>
</feature>
<dbReference type="RefSeq" id="WP_149564609.1">
    <property type="nucleotide sequence ID" value="NZ_AP018930.1"/>
</dbReference>
<organism evidence="2 3">
    <name type="scientific">Sulfuracidifex tepidarius</name>
    <dbReference type="NCBI Taxonomy" id="1294262"/>
    <lineage>
        <taxon>Archaea</taxon>
        <taxon>Thermoproteota</taxon>
        <taxon>Thermoprotei</taxon>
        <taxon>Sulfolobales</taxon>
        <taxon>Sulfolobaceae</taxon>
        <taxon>Sulfuracidifex</taxon>
    </lineage>
</organism>
<keyword evidence="1" id="KW-1133">Transmembrane helix</keyword>
<feature type="transmembrane region" description="Helical" evidence="1">
    <location>
        <begin position="100"/>
        <end position="122"/>
    </location>
</feature>
<dbReference type="GeneID" id="41716850"/>
<protein>
    <submittedName>
        <fullName evidence="2">Uncharacterized protein</fullName>
    </submittedName>
</protein>
<dbReference type="AlphaFoldDB" id="A0A510E038"/>
<evidence type="ECO:0000313" key="2">
    <source>
        <dbReference type="EMBL" id="BBG25855.1"/>
    </source>
</evidence>
<dbReference type="Proteomes" id="UP000325030">
    <property type="component" value="Chromosome"/>
</dbReference>
<keyword evidence="1" id="KW-0812">Transmembrane</keyword>
<name>A0A510E038_9CREN</name>
<evidence type="ECO:0000256" key="1">
    <source>
        <dbReference type="SAM" id="Phobius"/>
    </source>
</evidence>
<proteinExistence type="predicted"/>
<feature type="transmembrane region" description="Helical" evidence="1">
    <location>
        <begin position="20"/>
        <end position="40"/>
    </location>
</feature>
<feature type="transmembrane region" description="Helical" evidence="1">
    <location>
        <begin position="168"/>
        <end position="191"/>
    </location>
</feature>